<feature type="domain" description="CxC2-like cysteine cluster KDZ transposase-associated" evidence="2">
    <location>
        <begin position="175"/>
        <end position="255"/>
    </location>
</feature>
<reference evidence="3 4" key="1">
    <citation type="journal article" date="2010" name="Proc. Natl. Acad. Sci. U.S.A.">
        <title>Insights into evolution of multicellular fungi from the assembled chromosomes of the mushroom Coprinopsis cinerea (Coprinus cinereus).</title>
        <authorList>
            <person name="Stajich J.E."/>
            <person name="Wilke S.K."/>
            <person name="Ahren D."/>
            <person name="Au C.H."/>
            <person name="Birren B.W."/>
            <person name="Borodovsky M."/>
            <person name="Burns C."/>
            <person name="Canback B."/>
            <person name="Casselton L.A."/>
            <person name="Cheng C.K."/>
            <person name="Deng J."/>
            <person name="Dietrich F.S."/>
            <person name="Fargo D.C."/>
            <person name="Farman M.L."/>
            <person name="Gathman A.C."/>
            <person name="Goldberg J."/>
            <person name="Guigo R."/>
            <person name="Hoegger P.J."/>
            <person name="Hooker J.B."/>
            <person name="Huggins A."/>
            <person name="James T.Y."/>
            <person name="Kamada T."/>
            <person name="Kilaru S."/>
            <person name="Kodira C."/>
            <person name="Kues U."/>
            <person name="Kupfer D."/>
            <person name="Kwan H.S."/>
            <person name="Lomsadze A."/>
            <person name="Li W."/>
            <person name="Lilly W.W."/>
            <person name="Ma L.J."/>
            <person name="Mackey A.J."/>
            <person name="Manning G."/>
            <person name="Martin F."/>
            <person name="Muraguchi H."/>
            <person name="Natvig D.O."/>
            <person name="Palmerini H."/>
            <person name="Ramesh M.A."/>
            <person name="Rehmeyer C.J."/>
            <person name="Roe B.A."/>
            <person name="Shenoy N."/>
            <person name="Stanke M."/>
            <person name="Ter-Hovhannisyan V."/>
            <person name="Tunlid A."/>
            <person name="Velagapudi R."/>
            <person name="Vision T.J."/>
            <person name="Zeng Q."/>
            <person name="Zolan M.E."/>
            <person name="Pukkila P.J."/>
        </authorList>
    </citation>
    <scope>NUCLEOTIDE SEQUENCE [LARGE SCALE GENOMIC DNA]</scope>
    <source>
        <strain evidence="4">Okayama-7 / 130 / ATCC MYA-4618 / FGSC 9003</strain>
    </source>
</reference>
<dbReference type="RefSeq" id="XP_001828554.2">
    <property type="nucleotide sequence ID" value="XM_001828502.2"/>
</dbReference>
<dbReference type="GeneID" id="6004976"/>
<gene>
    <name evidence="3" type="ORF">CC1G_12002</name>
</gene>
<keyword evidence="4" id="KW-1185">Reference proteome</keyword>
<dbReference type="AlphaFoldDB" id="A8N0Z7"/>
<feature type="compositionally biased region" description="Acidic residues" evidence="1">
    <location>
        <begin position="136"/>
        <end position="150"/>
    </location>
</feature>
<organism evidence="3 4">
    <name type="scientific">Coprinopsis cinerea (strain Okayama-7 / 130 / ATCC MYA-4618 / FGSC 9003)</name>
    <name type="common">Inky cap fungus</name>
    <name type="synonym">Hormographiella aspergillata</name>
    <dbReference type="NCBI Taxonomy" id="240176"/>
    <lineage>
        <taxon>Eukaryota</taxon>
        <taxon>Fungi</taxon>
        <taxon>Dikarya</taxon>
        <taxon>Basidiomycota</taxon>
        <taxon>Agaricomycotina</taxon>
        <taxon>Agaricomycetes</taxon>
        <taxon>Agaricomycetidae</taxon>
        <taxon>Agaricales</taxon>
        <taxon>Agaricineae</taxon>
        <taxon>Psathyrellaceae</taxon>
        <taxon>Coprinopsis</taxon>
    </lineage>
</organism>
<dbReference type="eggNOG" id="ENOG502SJ1F">
    <property type="taxonomic scope" value="Eukaryota"/>
</dbReference>
<dbReference type="HOGENOM" id="CLU_003703_13_1_1"/>
<proteinExistence type="predicted"/>
<evidence type="ECO:0000259" key="2">
    <source>
        <dbReference type="Pfam" id="PF18803"/>
    </source>
</evidence>
<dbReference type="STRING" id="240176.A8N0Z7"/>
<protein>
    <recommendedName>
        <fullName evidence="2">CxC2-like cysteine cluster KDZ transposase-associated domain-containing protein</fullName>
    </recommendedName>
</protein>
<sequence>MGFGRERKASANASSSGVQWMEARMVTAGRWKTVKFLPTLPSPVKKKQIRANAKKMCPLTFPSPGDDRGEYIPFETDGYQLQTKRTKDLHNYMADWIPKQNLYLNEIVLLEAPPSPLKCLQCESSSSPTWWRGELDEADPETNGDGENDEEQDLAWLDCDDFSYGARPPSRNIKGMKVVVVVHSNGVHHLPIHFCCCFDALEPEYQLLRNGFYPATSKNVRTIFTFTMLDEYLLETLECFTSTHHYYSKLRRLTNEPFPDTVSDCTRELRRVGRQWRKLGELKRYGFAHVGRINLPEGWEDDPEEWKYTQSFVADGNFTCIHRRQRKEEEFDVGLKNGEGYMTEAGTYTEHLRIAEETSEATEKPPTCHEHRAIADKSKVRKGLDVTGIGAIACMRHGAFAPGSVVDFQKGERQINMDYALSEALQLTNMEQTRRVILADDINCQYSKHLLRRLREGDHLKLNEDLIWVFGIGLFHVHGHQEACHAQYSLTFIRGAGVSAGEILESLWAVVNEVARSTSTMSLAHRAKVLDAIMGDINWKKMLRLIPLIPKDWKNARMQLSSAREDFELLNETATTEQTERWQEQLNAAQEAHIHDVSAMDVLNVKVSKAPSFANVRTRLMEAEKRAGQDVGLTSWIAFGFKIQEAQVRLRSYLQTLPKERTEAQEVEVAQRREQLYTDVNSLYEMATSLFPDSDLSALKYDEPPVGEDVQLEDEDDALAGDDNPYSLSQNNIENVKLPLPSSLAQSDVTPSLQRAKEKELTLRIAQAEDALESIRNDIGHKSYLYRSNI</sequence>
<dbReference type="PANTHER" id="PTHR33096">
    <property type="entry name" value="CXC2 DOMAIN-CONTAINING PROTEIN"/>
    <property type="match status" value="1"/>
</dbReference>
<dbReference type="InParanoid" id="A8N0Z7"/>
<dbReference type="EMBL" id="AACS02000001">
    <property type="protein sequence ID" value="EAU93268.2"/>
    <property type="molecule type" value="Genomic_DNA"/>
</dbReference>
<dbReference type="PANTHER" id="PTHR33096:SF1">
    <property type="entry name" value="CXC1-LIKE CYSTEINE CLUSTER ASSOCIATED WITH KDZ TRANSPOSASES DOMAIN-CONTAINING PROTEIN"/>
    <property type="match status" value="1"/>
</dbReference>
<comment type="caution">
    <text evidence="3">The sequence shown here is derived from an EMBL/GenBank/DDBJ whole genome shotgun (WGS) entry which is preliminary data.</text>
</comment>
<accession>A8N0Z7</accession>
<dbReference type="InterPro" id="IPR041457">
    <property type="entry name" value="CxC2_KDZ-assoc"/>
</dbReference>
<dbReference type="Proteomes" id="UP000001861">
    <property type="component" value="Unassembled WGS sequence"/>
</dbReference>
<dbReference type="KEGG" id="cci:CC1G_12002"/>
<evidence type="ECO:0000313" key="4">
    <source>
        <dbReference type="Proteomes" id="UP000001861"/>
    </source>
</evidence>
<evidence type="ECO:0000313" key="3">
    <source>
        <dbReference type="EMBL" id="EAU93268.2"/>
    </source>
</evidence>
<name>A8N0Z7_COPC7</name>
<dbReference type="InterPro" id="IPR040521">
    <property type="entry name" value="KDZ"/>
</dbReference>
<feature type="region of interest" description="Disordered" evidence="1">
    <location>
        <begin position="130"/>
        <end position="150"/>
    </location>
</feature>
<dbReference type="OMA" id="HGCIGSE"/>
<dbReference type="Pfam" id="PF18758">
    <property type="entry name" value="KDZ"/>
    <property type="match status" value="1"/>
</dbReference>
<dbReference type="VEuPathDB" id="FungiDB:CC1G_12002"/>
<evidence type="ECO:0000256" key="1">
    <source>
        <dbReference type="SAM" id="MobiDB-lite"/>
    </source>
</evidence>
<dbReference type="OrthoDB" id="3222357at2759"/>
<dbReference type="Pfam" id="PF18803">
    <property type="entry name" value="CxC2"/>
    <property type="match status" value="1"/>
</dbReference>